<dbReference type="Proteomes" id="UP000462014">
    <property type="component" value="Unassembled WGS sequence"/>
</dbReference>
<dbReference type="InterPro" id="IPR000726">
    <property type="entry name" value="Glyco_hydro_19_cat"/>
</dbReference>
<accession>A0A7K1SVW6</accession>
<reference evidence="6 7" key="1">
    <citation type="submission" date="2019-12" db="EMBL/GenBank/DDBJ databases">
        <title>Mucilaginibacter sp. HMF7410 genome sequencing and assembly.</title>
        <authorList>
            <person name="Kang H."/>
            <person name="Cha I."/>
            <person name="Kim H."/>
            <person name="Joh K."/>
        </authorList>
    </citation>
    <scope>NUCLEOTIDE SEQUENCE [LARGE SCALE GENOMIC DNA]</scope>
    <source>
        <strain evidence="6 7">HMF7410</strain>
    </source>
</reference>
<feature type="domain" description="Glycoside hydrolase family 19 catalytic" evidence="5">
    <location>
        <begin position="117"/>
        <end position="313"/>
    </location>
</feature>
<evidence type="ECO:0000256" key="1">
    <source>
        <dbReference type="ARBA" id="ARBA00022821"/>
    </source>
</evidence>
<dbReference type="CDD" id="cd00325">
    <property type="entry name" value="chitinase_GH19"/>
    <property type="match status" value="1"/>
</dbReference>
<evidence type="ECO:0000256" key="4">
    <source>
        <dbReference type="PIRSR" id="PIRSR001060-2"/>
    </source>
</evidence>
<dbReference type="InterPro" id="IPR023346">
    <property type="entry name" value="Lysozyme-like_dom_sf"/>
</dbReference>
<feature type="disulfide bond" evidence="4">
    <location>
        <begin position="285"/>
        <end position="317"/>
    </location>
</feature>
<dbReference type="GO" id="GO:0005975">
    <property type="term" value="P:carbohydrate metabolic process"/>
    <property type="evidence" value="ECO:0007669"/>
    <property type="project" value="InterPro"/>
</dbReference>
<gene>
    <name evidence="6" type="ORF">GO621_07945</name>
</gene>
<evidence type="ECO:0000313" key="7">
    <source>
        <dbReference type="Proteomes" id="UP000462014"/>
    </source>
</evidence>
<dbReference type="GO" id="GO:0050832">
    <property type="term" value="P:defense response to fungus"/>
    <property type="evidence" value="ECO:0007669"/>
    <property type="project" value="UniProtKB-ARBA"/>
</dbReference>
<comment type="caution">
    <text evidence="6">The sequence shown here is derived from an EMBL/GenBank/DDBJ whole genome shotgun (WGS) entry which is preliminary data.</text>
</comment>
<evidence type="ECO:0000313" key="6">
    <source>
        <dbReference type="EMBL" id="MVN21466.1"/>
    </source>
</evidence>
<dbReference type="RefSeq" id="WP_157565815.1">
    <property type="nucleotide sequence ID" value="NZ_WPIK01000006.1"/>
</dbReference>
<dbReference type="PANTHER" id="PTHR22595">
    <property type="entry name" value="CHITINASE-RELATED"/>
    <property type="match status" value="1"/>
</dbReference>
<dbReference type="EMBL" id="WPIK01000006">
    <property type="protein sequence ID" value="MVN21466.1"/>
    <property type="molecule type" value="Genomic_DNA"/>
</dbReference>
<feature type="active site" description="Proton donor" evidence="3">
    <location>
        <position position="149"/>
    </location>
</feature>
<protein>
    <recommendedName>
        <fullName evidence="5">Glycoside hydrolase family 19 catalytic domain-containing protein</fullName>
    </recommendedName>
</protein>
<dbReference type="PANTHER" id="PTHR22595:SF79">
    <property type="entry name" value="CHITINASE 12"/>
    <property type="match status" value="1"/>
</dbReference>
<evidence type="ECO:0000256" key="2">
    <source>
        <dbReference type="ARBA" id="ARBA00023157"/>
    </source>
</evidence>
<sequence>MKRLLILSAFVLTNTLFTGFKNPVVVPAKISFAANTPLNIFFAEKIFNDFFPMRNKFYTYPSFLKAVKELSAVKIKVEKRDVWMYKITRTDLTTGKSTVVRQDADWNEAWAQQKKYTSFTVNFSAFCSEKSPETNKKELAAFLAQCAHETRGGEDGKYNDGLMFLHELNTKLTYTSPNNVYPAVPGKKYYGRGPLQLSYNGNYGFASDCIFGDKNKLLQNPDLVTADAVTAFKTAIYFWMMPQNAKPAAHDVMAGNWQPTEADKAAGRVAGFGMTTNIINGGIECNKGDKNFDMNDRIGFYQLFLKKLQVADTNCACSCGKMQPYP</sequence>
<dbReference type="InterPro" id="IPR016283">
    <property type="entry name" value="Glyco_hydro_19"/>
</dbReference>
<dbReference type="GO" id="GO:0016998">
    <property type="term" value="P:cell wall macromolecule catabolic process"/>
    <property type="evidence" value="ECO:0007669"/>
    <property type="project" value="InterPro"/>
</dbReference>
<dbReference type="Gene3D" id="1.10.530.10">
    <property type="match status" value="1"/>
</dbReference>
<dbReference type="Gene3D" id="3.30.20.10">
    <property type="entry name" value="Endochitinase, domain 2"/>
    <property type="match status" value="1"/>
</dbReference>
<dbReference type="SUPFAM" id="SSF53955">
    <property type="entry name" value="Lysozyme-like"/>
    <property type="match status" value="1"/>
</dbReference>
<name>A0A7K1SVW6_9SPHI</name>
<dbReference type="PIRSF" id="PIRSF001060">
    <property type="entry name" value="Endochitinase"/>
    <property type="match status" value="1"/>
</dbReference>
<proteinExistence type="predicted"/>
<keyword evidence="1" id="KW-0611">Plant defense</keyword>
<keyword evidence="2 4" id="KW-1015">Disulfide bond</keyword>
<dbReference type="GO" id="GO:0006032">
    <property type="term" value="P:chitin catabolic process"/>
    <property type="evidence" value="ECO:0007669"/>
    <property type="project" value="InterPro"/>
</dbReference>
<keyword evidence="7" id="KW-1185">Reference proteome</keyword>
<organism evidence="6 7">
    <name type="scientific">Mucilaginibacter arboris</name>
    <dbReference type="NCBI Taxonomy" id="2682090"/>
    <lineage>
        <taxon>Bacteria</taxon>
        <taxon>Pseudomonadati</taxon>
        <taxon>Bacteroidota</taxon>
        <taxon>Sphingobacteriia</taxon>
        <taxon>Sphingobacteriales</taxon>
        <taxon>Sphingobacteriaceae</taxon>
        <taxon>Mucilaginibacter</taxon>
    </lineage>
</organism>
<dbReference type="Pfam" id="PF00182">
    <property type="entry name" value="Glyco_hydro_19"/>
    <property type="match status" value="1"/>
</dbReference>
<evidence type="ECO:0000259" key="5">
    <source>
        <dbReference type="Pfam" id="PF00182"/>
    </source>
</evidence>
<dbReference type="GO" id="GO:0004568">
    <property type="term" value="F:chitinase activity"/>
    <property type="evidence" value="ECO:0007669"/>
    <property type="project" value="InterPro"/>
</dbReference>
<dbReference type="AlphaFoldDB" id="A0A7K1SVW6"/>
<evidence type="ECO:0000256" key="3">
    <source>
        <dbReference type="PIRSR" id="PIRSR001060-1"/>
    </source>
</evidence>